<dbReference type="AlphaFoldDB" id="A0A7L4ZJN6"/>
<keyword evidence="2" id="KW-1185">Reference proteome</keyword>
<sequence length="55" mass="6215">MKVKFSKQDREALSKSLASFENDKLKEVLNVSGAQAKISTWERSVWQKTSDLSLA</sequence>
<dbReference type="KEGG" id="kan:IMCC3317_23080"/>
<evidence type="ECO:0000313" key="1">
    <source>
        <dbReference type="EMBL" id="QHI36938.1"/>
    </source>
</evidence>
<name>A0A7L4ZJN6_9FLAO</name>
<gene>
    <name evidence="1" type="ORF">IMCC3317_23080</name>
</gene>
<organism evidence="1 2">
    <name type="scientific">Kordia antarctica</name>
    <dbReference type="NCBI Taxonomy" id="1218801"/>
    <lineage>
        <taxon>Bacteria</taxon>
        <taxon>Pseudomonadati</taxon>
        <taxon>Bacteroidota</taxon>
        <taxon>Flavobacteriia</taxon>
        <taxon>Flavobacteriales</taxon>
        <taxon>Flavobacteriaceae</taxon>
        <taxon>Kordia</taxon>
    </lineage>
</organism>
<dbReference type="Proteomes" id="UP000464657">
    <property type="component" value="Chromosome"/>
</dbReference>
<evidence type="ECO:0000313" key="2">
    <source>
        <dbReference type="Proteomes" id="UP000464657"/>
    </source>
</evidence>
<reference evidence="1 2" key="1">
    <citation type="journal article" date="2013" name="Int. J. Syst. Evol. Microbiol.">
        <title>Kordia antarctica sp. nov., isolated from Antarctic seawater.</title>
        <authorList>
            <person name="Baek K."/>
            <person name="Choi A."/>
            <person name="Kang I."/>
            <person name="Lee K."/>
            <person name="Cho J.C."/>
        </authorList>
    </citation>
    <scope>NUCLEOTIDE SEQUENCE [LARGE SCALE GENOMIC DNA]</scope>
    <source>
        <strain evidence="1 2">IMCC3317</strain>
    </source>
</reference>
<dbReference type="OrthoDB" id="10004560at2"/>
<dbReference type="EMBL" id="CP019288">
    <property type="protein sequence ID" value="QHI36938.1"/>
    <property type="molecule type" value="Genomic_DNA"/>
</dbReference>
<protein>
    <submittedName>
        <fullName evidence="1">Uncharacterized protein</fullName>
    </submittedName>
</protein>
<accession>A0A7L4ZJN6</accession>
<proteinExistence type="predicted"/>
<dbReference type="RefSeq" id="WP_160129606.1">
    <property type="nucleotide sequence ID" value="NZ_CP019288.1"/>
</dbReference>